<feature type="domain" description="DNA helicase Pif1-like DEAD-box helicase" evidence="2">
    <location>
        <begin position="1"/>
        <end position="102"/>
    </location>
</feature>
<dbReference type="KEGG" id="osn:115213336"/>
<dbReference type="InterPro" id="IPR010285">
    <property type="entry name" value="DNA_helicase_pif1-like_DEAD"/>
</dbReference>
<protein>
    <recommendedName>
        <fullName evidence="1">ATP-dependent DNA helicase</fullName>
        <ecNumber evidence="1">5.6.2.3</ecNumber>
    </recommendedName>
</protein>
<keyword evidence="1" id="KW-0347">Helicase</keyword>
<name>A0A6P7SJL9_9MOLL</name>
<accession>A0A6P7SJL9</accession>
<comment type="catalytic activity">
    <reaction evidence="1">
        <text>ATP + H2O = ADP + phosphate + H(+)</text>
        <dbReference type="Rhea" id="RHEA:13065"/>
        <dbReference type="ChEBI" id="CHEBI:15377"/>
        <dbReference type="ChEBI" id="CHEBI:15378"/>
        <dbReference type="ChEBI" id="CHEBI:30616"/>
        <dbReference type="ChEBI" id="CHEBI:43474"/>
        <dbReference type="ChEBI" id="CHEBI:456216"/>
        <dbReference type="EC" id="5.6.2.3"/>
    </reaction>
</comment>
<dbReference type="Pfam" id="PF05970">
    <property type="entry name" value="PIF1"/>
    <property type="match status" value="1"/>
</dbReference>
<dbReference type="GO" id="GO:0016787">
    <property type="term" value="F:hydrolase activity"/>
    <property type="evidence" value="ECO:0007669"/>
    <property type="project" value="UniProtKB-KW"/>
</dbReference>
<dbReference type="EC" id="5.6.2.3" evidence="1"/>
<dbReference type="PANTHER" id="PTHR10492">
    <property type="match status" value="1"/>
</dbReference>
<keyword evidence="1" id="KW-0227">DNA damage</keyword>
<dbReference type="PANTHER" id="PTHR10492:SF94">
    <property type="entry name" value="ATP-DEPENDENT DNA HELICASE"/>
    <property type="match status" value="1"/>
</dbReference>
<gene>
    <name evidence="4" type="primary">LOC115213336</name>
</gene>
<dbReference type="SUPFAM" id="SSF52540">
    <property type="entry name" value="P-loop containing nucleoside triphosphate hydrolases"/>
    <property type="match status" value="1"/>
</dbReference>
<reference evidence="4" key="1">
    <citation type="submission" date="2025-08" db="UniProtKB">
        <authorList>
            <consortium name="RefSeq"/>
        </authorList>
    </citation>
    <scope>IDENTIFICATION</scope>
</reference>
<comment type="similarity">
    <text evidence="1">Belongs to the helicase family.</text>
</comment>
<keyword evidence="3" id="KW-1185">Reference proteome</keyword>
<evidence type="ECO:0000313" key="4">
    <source>
        <dbReference type="RefSeq" id="XP_029638131.1"/>
    </source>
</evidence>
<keyword evidence="1" id="KW-0067">ATP-binding</keyword>
<dbReference type="GO" id="GO:0006281">
    <property type="term" value="P:DNA repair"/>
    <property type="evidence" value="ECO:0007669"/>
    <property type="project" value="UniProtKB-KW"/>
</dbReference>
<keyword evidence="1" id="KW-0547">Nucleotide-binding</keyword>
<proteinExistence type="inferred from homology"/>
<keyword evidence="1" id="KW-0378">Hydrolase</keyword>
<dbReference type="AlphaFoldDB" id="A0A6P7SJL9"/>
<dbReference type="Proteomes" id="UP000515154">
    <property type="component" value="Linkage group LG6"/>
</dbReference>
<dbReference type="GO" id="GO:0043139">
    <property type="term" value="F:5'-3' DNA helicase activity"/>
    <property type="evidence" value="ECO:0007669"/>
    <property type="project" value="UniProtKB-EC"/>
</dbReference>
<sequence length="207" mass="23118">MAHKGAIEALDRTLQDVRECPQSMGGLTILFSGDFRQTLPVIPKSTRADQVRACLKSSSLWSQVTTLILTTIMRVRLHGDIEHEKFAEDLLLLGDGRVPKDQHDQISIQHLCSLVGSIDDLKSAVFPQLPENLLSHAWLCERANLAPTNVTVSAINRQLLETLPGNSMVFKSIDSNVDPFLIHWILLVFLHTCCTSKQDVLSYFSEI</sequence>
<dbReference type="GO" id="GO:0000723">
    <property type="term" value="P:telomere maintenance"/>
    <property type="evidence" value="ECO:0007669"/>
    <property type="project" value="InterPro"/>
</dbReference>
<dbReference type="RefSeq" id="XP_029638131.1">
    <property type="nucleotide sequence ID" value="XM_029782271.1"/>
</dbReference>
<dbReference type="InterPro" id="IPR027417">
    <property type="entry name" value="P-loop_NTPase"/>
</dbReference>
<dbReference type="GO" id="GO:0005524">
    <property type="term" value="F:ATP binding"/>
    <property type="evidence" value="ECO:0007669"/>
    <property type="project" value="UniProtKB-KW"/>
</dbReference>
<dbReference type="GO" id="GO:0006310">
    <property type="term" value="P:DNA recombination"/>
    <property type="evidence" value="ECO:0007669"/>
    <property type="project" value="UniProtKB-KW"/>
</dbReference>
<keyword evidence="1" id="KW-0234">DNA repair</keyword>
<evidence type="ECO:0000313" key="3">
    <source>
        <dbReference type="Proteomes" id="UP000515154"/>
    </source>
</evidence>
<organism evidence="3 4">
    <name type="scientific">Octopus sinensis</name>
    <name type="common">East Asian common octopus</name>
    <dbReference type="NCBI Taxonomy" id="2607531"/>
    <lineage>
        <taxon>Eukaryota</taxon>
        <taxon>Metazoa</taxon>
        <taxon>Spiralia</taxon>
        <taxon>Lophotrochozoa</taxon>
        <taxon>Mollusca</taxon>
        <taxon>Cephalopoda</taxon>
        <taxon>Coleoidea</taxon>
        <taxon>Octopodiformes</taxon>
        <taxon>Octopoda</taxon>
        <taxon>Incirrata</taxon>
        <taxon>Octopodidae</taxon>
        <taxon>Octopus</taxon>
    </lineage>
</organism>
<evidence type="ECO:0000259" key="2">
    <source>
        <dbReference type="Pfam" id="PF05970"/>
    </source>
</evidence>
<keyword evidence="1" id="KW-0233">DNA recombination</keyword>
<evidence type="ECO:0000256" key="1">
    <source>
        <dbReference type="RuleBase" id="RU363044"/>
    </source>
</evidence>
<comment type="cofactor">
    <cofactor evidence="1">
        <name>Mg(2+)</name>
        <dbReference type="ChEBI" id="CHEBI:18420"/>
    </cofactor>
</comment>